<evidence type="ECO:0000313" key="6">
    <source>
        <dbReference type="EMBL" id="KXS18775.1"/>
    </source>
</evidence>
<accession>A0A139AQL1</accession>
<feature type="region of interest" description="Disordered" evidence="4">
    <location>
        <begin position="332"/>
        <end position="367"/>
    </location>
</feature>
<organism evidence="6 7">
    <name type="scientific">Gonapodya prolifera (strain JEL478)</name>
    <name type="common">Monoblepharis prolifera</name>
    <dbReference type="NCBI Taxonomy" id="1344416"/>
    <lineage>
        <taxon>Eukaryota</taxon>
        <taxon>Fungi</taxon>
        <taxon>Fungi incertae sedis</taxon>
        <taxon>Chytridiomycota</taxon>
        <taxon>Chytridiomycota incertae sedis</taxon>
        <taxon>Monoblepharidomycetes</taxon>
        <taxon>Monoblepharidales</taxon>
        <taxon>Gonapodyaceae</taxon>
        <taxon>Gonapodya</taxon>
    </lineage>
</organism>
<dbReference type="SUPFAM" id="SSF53300">
    <property type="entry name" value="vWA-like"/>
    <property type="match status" value="1"/>
</dbReference>
<feature type="region of interest" description="Disordered" evidence="4">
    <location>
        <begin position="51"/>
        <end position="88"/>
    </location>
</feature>
<dbReference type="Gene3D" id="3.40.50.410">
    <property type="entry name" value="von Willebrand factor, type A domain"/>
    <property type="match status" value="1"/>
</dbReference>
<evidence type="ECO:0000256" key="1">
    <source>
        <dbReference type="ARBA" id="ARBA00004613"/>
    </source>
</evidence>
<protein>
    <recommendedName>
        <fullName evidence="5">Hemicentin-1-like von Willebrand factor A domain-containing protein</fullName>
    </recommendedName>
</protein>
<evidence type="ECO:0000259" key="5">
    <source>
        <dbReference type="Pfam" id="PF25106"/>
    </source>
</evidence>
<proteinExistence type="predicted"/>
<feature type="domain" description="Hemicentin-1-like von Willebrand factor A" evidence="5">
    <location>
        <begin position="123"/>
        <end position="213"/>
    </location>
</feature>
<evidence type="ECO:0000256" key="4">
    <source>
        <dbReference type="SAM" id="MobiDB-lite"/>
    </source>
</evidence>
<gene>
    <name evidence="6" type="ORF">M427DRAFT_29656</name>
</gene>
<evidence type="ECO:0000256" key="3">
    <source>
        <dbReference type="ARBA" id="ARBA00022729"/>
    </source>
</evidence>
<dbReference type="PANTHER" id="PTHR47763">
    <property type="entry name" value="ALPHA-PROTEIN KINASE VWKA"/>
    <property type="match status" value="1"/>
</dbReference>
<dbReference type="InterPro" id="IPR036465">
    <property type="entry name" value="vWFA_dom_sf"/>
</dbReference>
<dbReference type="Pfam" id="PF25106">
    <property type="entry name" value="VWA_4"/>
    <property type="match status" value="1"/>
</dbReference>
<sequence length="367" mass="40337">MAARAREKELDEVERNLVSLEAQLHRLQMSNPDSLKVREMRDSLDRLRASARLTKEQSSIRSRGSAGIAAEQSRERLRPSPGAQIPPRIVLTHSTSGAVSRDLLPPGSWQGVSSEDALTVQCAFLVDCTGSMSKWIAQAKTKSVDVMSRITQKYPTVKISVAFVGYRNFGDDDQYIVVDFTSPNELQRSINKVTAKGGDDAAEDVLGGLQKVLDLDWFTDRRSVRVLVNVKYDQHFCDSPGHGSDLHDLGAANDRYFSTPDPSKLLQSLNQTLTEISSLGIDYYFFSMTSHTKRMEKVLASALGSGFVVREINNNADLFLASVEESLLRSVGKTTTSSQNPQHWSGSGSQTIVPVALRPSGSGSSRR</sequence>
<keyword evidence="2" id="KW-0964">Secreted</keyword>
<dbReference type="PANTHER" id="PTHR47763:SF4">
    <property type="entry name" value="ALPHA-PROTEIN KINASE VWKA"/>
    <property type="match status" value="1"/>
</dbReference>
<dbReference type="InterPro" id="IPR052969">
    <property type="entry name" value="Thr-specific_kinase-like"/>
</dbReference>
<keyword evidence="3" id="KW-0732">Signal</keyword>
<keyword evidence="7" id="KW-1185">Reference proteome</keyword>
<dbReference type="EMBL" id="KQ965741">
    <property type="protein sequence ID" value="KXS18775.1"/>
    <property type="molecule type" value="Genomic_DNA"/>
</dbReference>
<evidence type="ECO:0000256" key="2">
    <source>
        <dbReference type="ARBA" id="ARBA00022525"/>
    </source>
</evidence>
<dbReference type="AlphaFoldDB" id="A0A139AQL1"/>
<dbReference type="InterPro" id="IPR056861">
    <property type="entry name" value="HMCN1-like_VWA"/>
</dbReference>
<dbReference type="OrthoDB" id="2150328at2759"/>
<name>A0A139AQL1_GONPJ</name>
<evidence type="ECO:0000313" key="7">
    <source>
        <dbReference type="Proteomes" id="UP000070544"/>
    </source>
</evidence>
<dbReference type="STRING" id="1344416.A0A139AQL1"/>
<comment type="subcellular location">
    <subcellularLocation>
        <location evidence="1">Secreted</location>
    </subcellularLocation>
</comment>
<dbReference type="Proteomes" id="UP000070544">
    <property type="component" value="Unassembled WGS sequence"/>
</dbReference>
<feature type="compositionally biased region" description="Polar residues" evidence="4">
    <location>
        <begin position="332"/>
        <end position="352"/>
    </location>
</feature>
<reference evidence="6 7" key="1">
    <citation type="journal article" date="2015" name="Genome Biol. Evol.">
        <title>Phylogenomic analyses indicate that early fungi evolved digesting cell walls of algal ancestors of land plants.</title>
        <authorList>
            <person name="Chang Y."/>
            <person name="Wang S."/>
            <person name="Sekimoto S."/>
            <person name="Aerts A.L."/>
            <person name="Choi C."/>
            <person name="Clum A."/>
            <person name="LaButti K.M."/>
            <person name="Lindquist E.A."/>
            <person name="Yee Ngan C."/>
            <person name="Ohm R.A."/>
            <person name="Salamov A.A."/>
            <person name="Grigoriev I.V."/>
            <person name="Spatafora J.W."/>
            <person name="Berbee M.L."/>
        </authorList>
    </citation>
    <scope>NUCLEOTIDE SEQUENCE [LARGE SCALE GENOMIC DNA]</scope>
    <source>
        <strain evidence="6 7">JEL478</strain>
    </source>
</reference>